<dbReference type="PANTHER" id="PTHR14021">
    <property type="entry name" value="IRON-SULFUR CLUSTER CO-CHAPERONE PROTEIN HSCB"/>
    <property type="match status" value="1"/>
</dbReference>
<dbReference type="Pfam" id="PF07743">
    <property type="entry name" value="HSCB_C"/>
    <property type="match status" value="1"/>
</dbReference>
<dbReference type="Gene3D" id="1.20.1280.20">
    <property type="entry name" value="HscB, C-terminal domain"/>
    <property type="match status" value="1"/>
</dbReference>
<comment type="similarity">
    <text evidence="1">Belongs to the HscB family.</text>
</comment>
<feature type="domain" description="J" evidence="3">
    <location>
        <begin position="21"/>
        <end position="96"/>
    </location>
</feature>
<evidence type="ECO:0000259" key="3">
    <source>
        <dbReference type="PROSITE" id="PS50076"/>
    </source>
</evidence>
<name>A0A2G8SDV8_9APHY</name>
<sequence length="189" mass="21070">MSLMLNSLALLTSSPIPESMTYHEMLGTPYEPNPFIVNPRQLKDQFRAAQALVHPDRWVGKPEEHRAIAAAMSARVNEAVSHLSHPLRRAEYILARSGFGGEETDKLEDMDLLMEVMEAREGLANAESEEEVARIQSENQGKIEGTLREIERLVGSKDWESLRVAAVKLKYLQGIDSAAAAWPASVHDH</sequence>
<dbReference type="InterPro" id="IPR004640">
    <property type="entry name" value="HscB"/>
</dbReference>
<dbReference type="GO" id="GO:0001671">
    <property type="term" value="F:ATPase activator activity"/>
    <property type="evidence" value="ECO:0007669"/>
    <property type="project" value="InterPro"/>
</dbReference>
<proteinExistence type="inferred from homology"/>
<evidence type="ECO:0000313" key="5">
    <source>
        <dbReference type="Proteomes" id="UP000230002"/>
    </source>
</evidence>
<dbReference type="SUPFAM" id="SSF47144">
    <property type="entry name" value="HSC20 (HSCB), C-terminal oligomerisation domain"/>
    <property type="match status" value="1"/>
</dbReference>
<dbReference type="STRING" id="1077348.A0A2G8SDV8"/>
<gene>
    <name evidence="4" type="ORF">GSI_06660</name>
</gene>
<protein>
    <recommendedName>
        <fullName evidence="3">J domain-containing protein</fullName>
    </recommendedName>
</protein>
<dbReference type="OrthoDB" id="448954at2759"/>
<comment type="caution">
    <text evidence="4">The sequence shown here is derived from an EMBL/GenBank/DDBJ whole genome shotgun (WGS) entry which is preliminary data.</text>
</comment>
<dbReference type="InterPro" id="IPR001623">
    <property type="entry name" value="DnaJ_domain"/>
</dbReference>
<dbReference type="SUPFAM" id="SSF46565">
    <property type="entry name" value="Chaperone J-domain"/>
    <property type="match status" value="1"/>
</dbReference>
<organism evidence="4 5">
    <name type="scientific">Ganoderma sinense ZZ0214-1</name>
    <dbReference type="NCBI Taxonomy" id="1077348"/>
    <lineage>
        <taxon>Eukaryota</taxon>
        <taxon>Fungi</taxon>
        <taxon>Dikarya</taxon>
        <taxon>Basidiomycota</taxon>
        <taxon>Agaricomycotina</taxon>
        <taxon>Agaricomycetes</taxon>
        <taxon>Polyporales</taxon>
        <taxon>Polyporaceae</taxon>
        <taxon>Ganoderma</taxon>
    </lineage>
</organism>
<evidence type="ECO:0000256" key="2">
    <source>
        <dbReference type="ARBA" id="ARBA00023186"/>
    </source>
</evidence>
<keyword evidence="2" id="KW-0143">Chaperone</keyword>
<dbReference type="InterPro" id="IPR036386">
    <property type="entry name" value="HscB_C_sf"/>
</dbReference>
<dbReference type="PROSITE" id="PS50076">
    <property type="entry name" value="DNAJ_2"/>
    <property type="match status" value="1"/>
</dbReference>
<evidence type="ECO:0000313" key="4">
    <source>
        <dbReference type="EMBL" id="PIL31956.1"/>
    </source>
</evidence>
<dbReference type="AlphaFoldDB" id="A0A2G8SDV8"/>
<dbReference type="GO" id="GO:0005739">
    <property type="term" value="C:mitochondrion"/>
    <property type="evidence" value="ECO:0007669"/>
    <property type="project" value="TreeGrafter"/>
</dbReference>
<dbReference type="EMBL" id="AYKW01000012">
    <property type="protein sequence ID" value="PIL31956.1"/>
    <property type="molecule type" value="Genomic_DNA"/>
</dbReference>
<dbReference type="GO" id="GO:0044571">
    <property type="term" value="P:[2Fe-2S] cluster assembly"/>
    <property type="evidence" value="ECO:0007669"/>
    <property type="project" value="InterPro"/>
</dbReference>
<dbReference type="InterPro" id="IPR036869">
    <property type="entry name" value="J_dom_sf"/>
</dbReference>
<dbReference type="SMART" id="SM00271">
    <property type="entry name" value="DnaJ"/>
    <property type="match status" value="1"/>
</dbReference>
<reference evidence="4 5" key="1">
    <citation type="journal article" date="2015" name="Sci. Rep.">
        <title>Chromosome-level genome map provides insights into diverse defense mechanisms in the medicinal fungus Ganoderma sinense.</title>
        <authorList>
            <person name="Zhu Y."/>
            <person name="Xu J."/>
            <person name="Sun C."/>
            <person name="Zhou S."/>
            <person name="Xu H."/>
            <person name="Nelson D.R."/>
            <person name="Qian J."/>
            <person name="Song J."/>
            <person name="Luo H."/>
            <person name="Xiang L."/>
            <person name="Li Y."/>
            <person name="Xu Z."/>
            <person name="Ji A."/>
            <person name="Wang L."/>
            <person name="Lu S."/>
            <person name="Hayward A."/>
            <person name="Sun W."/>
            <person name="Li X."/>
            <person name="Schwartz D.C."/>
            <person name="Wang Y."/>
            <person name="Chen S."/>
        </authorList>
    </citation>
    <scope>NUCLEOTIDE SEQUENCE [LARGE SCALE GENOMIC DNA]</scope>
    <source>
        <strain evidence="4 5">ZZ0214-1</strain>
    </source>
</reference>
<keyword evidence="5" id="KW-1185">Reference proteome</keyword>
<evidence type="ECO:0000256" key="1">
    <source>
        <dbReference type="ARBA" id="ARBA00010476"/>
    </source>
</evidence>
<accession>A0A2G8SDV8</accession>
<dbReference type="GO" id="GO:0051087">
    <property type="term" value="F:protein-folding chaperone binding"/>
    <property type="evidence" value="ECO:0007669"/>
    <property type="project" value="InterPro"/>
</dbReference>
<dbReference type="NCBIfam" id="TIGR00714">
    <property type="entry name" value="hscB"/>
    <property type="match status" value="1"/>
</dbReference>
<dbReference type="Gene3D" id="1.10.287.110">
    <property type="entry name" value="DnaJ domain"/>
    <property type="match status" value="1"/>
</dbReference>
<dbReference type="InterPro" id="IPR009073">
    <property type="entry name" value="HscB_oligo_C"/>
</dbReference>
<dbReference type="GO" id="GO:0051259">
    <property type="term" value="P:protein complex oligomerization"/>
    <property type="evidence" value="ECO:0007669"/>
    <property type="project" value="InterPro"/>
</dbReference>
<dbReference type="Proteomes" id="UP000230002">
    <property type="component" value="Unassembled WGS sequence"/>
</dbReference>
<dbReference type="PANTHER" id="PTHR14021:SF15">
    <property type="entry name" value="IRON-SULFUR CLUSTER CO-CHAPERONE PROTEIN HSCB"/>
    <property type="match status" value="1"/>
</dbReference>